<dbReference type="Pfam" id="PF06414">
    <property type="entry name" value="Zeta_toxin"/>
    <property type="match status" value="1"/>
</dbReference>
<dbReference type="SUPFAM" id="SSF52540">
    <property type="entry name" value="P-loop containing nucleoside triphosphate hydrolases"/>
    <property type="match status" value="1"/>
</dbReference>
<name>A0A176RUL2_9GAMM</name>
<evidence type="ECO:0000256" key="1">
    <source>
        <dbReference type="ARBA" id="ARBA00022741"/>
    </source>
</evidence>
<dbReference type="InterPro" id="IPR010488">
    <property type="entry name" value="Zeta_toxin_domain"/>
</dbReference>
<dbReference type="InterPro" id="IPR027417">
    <property type="entry name" value="P-loop_NTPase"/>
</dbReference>
<evidence type="ECO:0000256" key="2">
    <source>
        <dbReference type="ARBA" id="ARBA00022840"/>
    </source>
</evidence>
<dbReference type="GO" id="GO:0016301">
    <property type="term" value="F:kinase activity"/>
    <property type="evidence" value="ECO:0007669"/>
    <property type="project" value="InterPro"/>
</dbReference>
<accession>A0A176RUL2</accession>
<feature type="domain" description="Zeta toxin" evidence="3">
    <location>
        <begin position="11"/>
        <end position="90"/>
    </location>
</feature>
<dbReference type="Gene3D" id="3.40.50.300">
    <property type="entry name" value="P-loop containing nucleotide triphosphate hydrolases"/>
    <property type="match status" value="1"/>
</dbReference>
<dbReference type="EMBL" id="LUTY01002803">
    <property type="protein sequence ID" value="OAD19429.1"/>
    <property type="molecule type" value="Genomic_DNA"/>
</dbReference>
<keyword evidence="1" id="KW-0547">Nucleotide-binding</keyword>
<dbReference type="PANTHER" id="PTHR39206:SF1">
    <property type="entry name" value="SLL8004 PROTEIN"/>
    <property type="match status" value="1"/>
</dbReference>
<protein>
    <submittedName>
        <fullName evidence="4">Zeta toxin</fullName>
    </submittedName>
</protein>
<reference evidence="4 5" key="1">
    <citation type="submission" date="2016-05" db="EMBL/GenBank/DDBJ databases">
        <title>Single-cell genome of chain-forming Candidatus Thiomargarita nelsonii and comparison to other large sulfur-oxidizing bacteria.</title>
        <authorList>
            <person name="Winkel M."/>
            <person name="Salman V."/>
            <person name="Woyke T."/>
            <person name="Schulz-Vogt H."/>
            <person name="Richter M."/>
            <person name="Flood B."/>
            <person name="Bailey J."/>
            <person name="Amann R."/>
            <person name="Mussmann M."/>
        </authorList>
    </citation>
    <scope>NUCLEOTIDE SEQUENCE [LARGE SCALE GENOMIC DNA]</scope>
    <source>
        <strain evidence="4 5">THI036</strain>
    </source>
</reference>
<dbReference type="Proteomes" id="UP000076962">
    <property type="component" value="Unassembled WGS sequence"/>
</dbReference>
<proteinExistence type="predicted"/>
<comment type="caution">
    <text evidence="4">The sequence shown here is derived from an EMBL/GenBank/DDBJ whole genome shotgun (WGS) entry which is preliminary data.</text>
</comment>
<evidence type="ECO:0000259" key="3">
    <source>
        <dbReference type="Pfam" id="PF06414"/>
    </source>
</evidence>
<sequence>MQAGREFFKQLADLMAEGKNFVVESTLSGLGFQRIIHRLNQAGYTITILFVFLETPEVCVKRVKERVLKGGHQVPEVEINRRFHRSKNNFWHCYKNQVHYWHLFYNAPDGFLEVAAGKSNQFSITNESLFDLFLREVT</sequence>
<evidence type="ECO:0000313" key="5">
    <source>
        <dbReference type="Proteomes" id="UP000076962"/>
    </source>
</evidence>
<keyword evidence="2" id="KW-0067">ATP-binding</keyword>
<dbReference type="PANTHER" id="PTHR39206">
    <property type="entry name" value="SLL8004 PROTEIN"/>
    <property type="match status" value="1"/>
</dbReference>
<dbReference type="GO" id="GO:0005524">
    <property type="term" value="F:ATP binding"/>
    <property type="evidence" value="ECO:0007669"/>
    <property type="project" value="UniProtKB-KW"/>
</dbReference>
<organism evidence="4 5">
    <name type="scientific">Candidatus Thiomargarita nelsonii</name>
    <dbReference type="NCBI Taxonomy" id="1003181"/>
    <lineage>
        <taxon>Bacteria</taxon>
        <taxon>Pseudomonadati</taxon>
        <taxon>Pseudomonadota</taxon>
        <taxon>Gammaproteobacteria</taxon>
        <taxon>Thiotrichales</taxon>
        <taxon>Thiotrichaceae</taxon>
        <taxon>Thiomargarita</taxon>
    </lineage>
</organism>
<gene>
    <name evidence="4" type="ORF">THIOM_004932</name>
</gene>
<evidence type="ECO:0000313" key="4">
    <source>
        <dbReference type="EMBL" id="OAD19429.1"/>
    </source>
</evidence>
<dbReference type="AlphaFoldDB" id="A0A176RUL2"/>
<keyword evidence="5" id="KW-1185">Reference proteome</keyword>